<sequence>MNNQTLPENSDNRMGASAHTLCTLQDIGLEREILAEVLLSPNAFSTVAHIPQCAFSTTQHRIVWAGMLACHKEGKIPDLPTLALELRASGKLDAIGGQLFLAQLFDTVVHSGCLEQHAVSLLERHQERLVVANLKRVVESGRIDGDALAEIETQIETLKKVQGKPVPVDRDERLKLELQTLSTITDPVKRVRKRAEICTKFSISKGEVEGLLTSMSGATTQKARRYTAAEFRALEPEGVNWVIPGLLPGGSATVFAGPAGVGKTTLAYDAAACVLFGEEFLGEKPNKTGKVLFVASDEPQCFVEDKFINRGIYGSDNYSIMLDWDMSQMNELEETLKTEKPLLTVIDSFSSIHKDPNFDENSAACRHSVEMLQAMAIRHNTALLIIHHTTKSKDQSGVGKIRGSSAIGAAGSFVWLLEGEKNSDLRIFTTPKSRSSMGVNLRLALDAHNGRWEVTGGNEEDATHKTIGDRIIEFMMNVPGVKFAAEEISNAIGYGKQSVYKALDRLVQRGVAVKRPSKADARCKVFGLAVPPPAPNQEVSNNSAETNTVIQSQEILDTNPKTVEGGVNQEILINNATILSDPDIDADVLEYVMVGWTKEFKEAVWQLLGEETRMRLDVLLGRQGASNA</sequence>
<dbReference type="Gene3D" id="1.10.860.10">
    <property type="entry name" value="DNAb Helicase, Chain A"/>
    <property type="match status" value="1"/>
</dbReference>
<dbReference type="GO" id="GO:0005829">
    <property type="term" value="C:cytosol"/>
    <property type="evidence" value="ECO:0007669"/>
    <property type="project" value="TreeGrafter"/>
</dbReference>
<dbReference type="GO" id="GO:0005524">
    <property type="term" value="F:ATP binding"/>
    <property type="evidence" value="ECO:0007669"/>
    <property type="project" value="InterPro"/>
</dbReference>
<dbReference type="AlphaFoldDB" id="A0AAP5I3U8"/>
<dbReference type="InterPro" id="IPR036390">
    <property type="entry name" value="WH_DNA-bd_sf"/>
</dbReference>
<dbReference type="InterPro" id="IPR036185">
    <property type="entry name" value="DNA_heli_DnaB-like_N_sf"/>
</dbReference>
<organism evidence="4 5">
    <name type="scientific">Aetokthonos hydrillicola Thurmond2011</name>
    <dbReference type="NCBI Taxonomy" id="2712845"/>
    <lineage>
        <taxon>Bacteria</taxon>
        <taxon>Bacillati</taxon>
        <taxon>Cyanobacteriota</taxon>
        <taxon>Cyanophyceae</taxon>
        <taxon>Nostocales</taxon>
        <taxon>Hapalosiphonaceae</taxon>
        <taxon>Aetokthonos</taxon>
    </lineage>
</organism>
<dbReference type="GO" id="GO:0006260">
    <property type="term" value="P:DNA replication"/>
    <property type="evidence" value="ECO:0007669"/>
    <property type="project" value="UniProtKB-KW"/>
</dbReference>
<accession>A0AAP5I3U8</accession>
<keyword evidence="5" id="KW-1185">Reference proteome</keyword>
<dbReference type="PANTHER" id="PTHR30153">
    <property type="entry name" value="REPLICATIVE DNA HELICASE DNAB"/>
    <property type="match status" value="1"/>
</dbReference>
<dbReference type="InterPro" id="IPR027417">
    <property type="entry name" value="P-loop_NTPase"/>
</dbReference>
<name>A0AAP5I3U8_9CYAN</name>
<proteinExistence type="predicted"/>
<dbReference type="SUPFAM" id="SSF46785">
    <property type="entry name" value="Winged helix' DNA-binding domain"/>
    <property type="match status" value="1"/>
</dbReference>
<evidence type="ECO:0000313" key="5">
    <source>
        <dbReference type="Proteomes" id="UP000667802"/>
    </source>
</evidence>
<evidence type="ECO:0000256" key="1">
    <source>
        <dbReference type="ARBA" id="ARBA00022705"/>
    </source>
</evidence>
<dbReference type="GO" id="GO:0003677">
    <property type="term" value="F:DNA binding"/>
    <property type="evidence" value="ECO:0007669"/>
    <property type="project" value="UniProtKB-KW"/>
</dbReference>
<comment type="caution">
    <text evidence="4">The sequence shown here is derived from an EMBL/GenBank/DDBJ whole genome shotgun (WGS) entry which is preliminary data.</text>
</comment>
<feature type="domain" description="DNA helicase DnaB-like N-terminal" evidence="3">
    <location>
        <begin position="25"/>
        <end position="119"/>
    </location>
</feature>
<dbReference type="GO" id="GO:0003678">
    <property type="term" value="F:DNA helicase activity"/>
    <property type="evidence" value="ECO:0007669"/>
    <property type="project" value="InterPro"/>
</dbReference>
<dbReference type="Proteomes" id="UP000667802">
    <property type="component" value="Unassembled WGS sequence"/>
</dbReference>
<gene>
    <name evidence="4" type="ORF">G7B40_001565</name>
</gene>
<dbReference type="Gene3D" id="3.40.50.300">
    <property type="entry name" value="P-loop containing nucleotide triphosphate hydrolases"/>
    <property type="match status" value="1"/>
</dbReference>
<dbReference type="SUPFAM" id="SSF48024">
    <property type="entry name" value="N-terminal domain of DnaB helicase"/>
    <property type="match status" value="1"/>
</dbReference>
<dbReference type="InterPro" id="IPR007693">
    <property type="entry name" value="DNA_helicase_DnaB-like_N"/>
</dbReference>
<dbReference type="PANTHER" id="PTHR30153:SF2">
    <property type="entry name" value="REPLICATIVE DNA HELICASE"/>
    <property type="match status" value="1"/>
</dbReference>
<dbReference type="InterPro" id="IPR016136">
    <property type="entry name" value="DNA_helicase_N/primase_C"/>
</dbReference>
<reference evidence="5" key="1">
    <citation type="journal article" date="2021" name="Science">
        <title>Hunting the eagle killer: A cyanobacterial neurotoxin causes vacuolar myelinopathy.</title>
        <authorList>
            <person name="Breinlinger S."/>
            <person name="Phillips T.J."/>
            <person name="Haram B.N."/>
            <person name="Mares J."/>
            <person name="Martinez Yerena J.A."/>
            <person name="Hrouzek P."/>
            <person name="Sobotka R."/>
            <person name="Henderson W.M."/>
            <person name="Schmieder P."/>
            <person name="Williams S.M."/>
            <person name="Lauderdale J.D."/>
            <person name="Wilde H.D."/>
            <person name="Gerrin W."/>
            <person name="Kust A."/>
            <person name="Washington J.W."/>
            <person name="Wagner C."/>
            <person name="Geier B."/>
            <person name="Liebeke M."/>
            <person name="Enke H."/>
            <person name="Niedermeyer T.H.J."/>
            <person name="Wilde S.B."/>
        </authorList>
    </citation>
    <scope>NUCLEOTIDE SEQUENCE [LARGE SCALE GENOMIC DNA]</scope>
    <source>
        <strain evidence="5">Thurmond2011</strain>
    </source>
</reference>
<dbReference type="Pfam" id="PF00772">
    <property type="entry name" value="DnaB"/>
    <property type="match status" value="1"/>
</dbReference>
<keyword evidence="1" id="KW-0235">DNA replication</keyword>
<dbReference type="EMBL" id="JAALHA020000001">
    <property type="protein sequence ID" value="MDR9893274.1"/>
    <property type="molecule type" value="Genomic_DNA"/>
</dbReference>
<evidence type="ECO:0000256" key="2">
    <source>
        <dbReference type="ARBA" id="ARBA00023125"/>
    </source>
</evidence>
<dbReference type="SUPFAM" id="SSF52540">
    <property type="entry name" value="P-loop containing nucleoside triphosphate hydrolases"/>
    <property type="match status" value="1"/>
</dbReference>
<protein>
    <submittedName>
        <fullName evidence="4">AAA family ATPase</fullName>
    </submittedName>
</protein>
<evidence type="ECO:0000313" key="4">
    <source>
        <dbReference type="EMBL" id="MDR9893274.1"/>
    </source>
</evidence>
<keyword evidence="2" id="KW-0238">DNA-binding</keyword>
<dbReference type="Pfam" id="PF13481">
    <property type="entry name" value="AAA_25"/>
    <property type="match status" value="1"/>
</dbReference>
<evidence type="ECO:0000259" key="3">
    <source>
        <dbReference type="Pfam" id="PF00772"/>
    </source>
</evidence>
<dbReference type="RefSeq" id="WP_208344853.1">
    <property type="nucleotide sequence ID" value="NZ_CAWQFN010000546.1"/>
</dbReference>